<evidence type="ECO:0000313" key="4">
    <source>
        <dbReference type="Proteomes" id="UP000636479"/>
    </source>
</evidence>
<protein>
    <submittedName>
        <fullName evidence="3">Alcohol dehydrogenase superfamily protein</fullName>
    </submittedName>
</protein>
<comment type="caution">
    <text evidence="3">The sequence shown here is derived from an EMBL/GenBank/DDBJ whole genome shotgun (WGS) entry which is preliminary data.</text>
</comment>
<feature type="domain" description="Enoyl reductase (ER)" evidence="2">
    <location>
        <begin position="42"/>
        <end position="350"/>
    </location>
</feature>
<name>A0A8H6T896_9AGAR</name>
<dbReference type="SUPFAM" id="SSF51735">
    <property type="entry name" value="NAD(P)-binding Rossmann-fold domains"/>
    <property type="match status" value="1"/>
</dbReference>
<dbReference type="SMART" id="SM00829">
    <property type="entry name" value="PKS_ER"/>
    <property type="match status" value="1"/>
</dbReference>
<gene>
    <name evidence="3" type="ORF">MIND_00187700</name>
</gene>
<dbReference type="SUPFAM" id="SSF50129">
    <property type="entry name" value="GroES-like"/>
    <property type="match status" value="1"/>
</dbReference>
<dbReference type="InterPro" id="IPR013154">
    <property type="entry name" value="ADH-like_N"/>
</dbReference>
<evidence type="ECO:0000313" key="3">
    <source>
        <dbReference type="EMBL" id="KAF7311772.1"/>
    </source>
</evidence>
<organism evidence="3 4">
    <name type="scientific">Mycena indigotica</name>
    <dbReference type="NCBI Taxonomy" id="2126181"/>
    <lineage>
        <taxon>Eukaryota</taxon>
        <taxon>Fungi</taxon>
        <taxon>Dikarya</taxon>
        <taxon>Basidiomycota</taxon>
        <taxon>Agaricomycotina</taxon>
        <taxon>Agaricomycetes</taxon>
        <taxon>Agaricomycetidae</taxon>
        <taxon>Agaricales</taxon>
        <taxon>Marasmiineae</taxon>
        <taxon>Mycenaceae</taxon>
        <taxon>Mycena</taxon>
    </lineage>
</organism>
<dbReference type="PANTHER" id="PTHR45033">
    <property type="match status" value="1"/>
</dbReference>
<proteinExistence type="predicted"/>
<keyword evidence="4" id="KW-1185">Reference proteome</keyword>
<dbReference type="OrthoDB" id="9930022at2759"/>
<dbReference type="RefSeq" id="XP_037223880.1">
    <property type="nucleotide sequence ID" value="XM_037358785.1"/>
</dbReference>
<dbReference type="Gene3D" id="3.90.180.10">
    <property type="entry name" value="Medium-chain alcohol dehydrogenases, catalytic domain"/>
    <property type="match status" value="1"/>
</dbReference>
<evidence type="ECO:0000259" key="2">
    <source>
        <dbReference type="SMART" id="SM00829"/>
    </source>
</evidence>
<dbReference type="InterPro" id="IPR020843">
    <property type="entry name" value="ER"/>
</dbReference>
<accession>A0A8H6T896</accession>
<dbReference type="InterPro" id="IPR011032">
    <property type="entry name" value="GroES-like_sf"/>
</dbReference>
<dbReference type="Pfam" id="PF00107">
    <property type="entry name" value="ADH_zinc_N"/>
    <property type="match status" value="1"/>
</dbReference>
<reference evidence="3" key="1">
    <citation type="submission" date="2020-05" db="EMBL/GenBank/DDBJ databases">
        <title>Mycena genomes resolve the evolution of fungal bioluminescence.</title>
        <authorList>
            <person name="Tsai I.J."/>
        </authorList>
    </citation>
    <scope>NUCLEOTIDE SEQUENCE</scope>
    <source>
        <strain evidence="3">171206Taipei</strain>
    </source>
</reference>
<feature type="region of interest" description="Disordered" evidence="1">
    <location>
        <begin position="37"/>
        <end position="62"/>
    </location>
</feature>
<dbReference type="InterPro" id="IPR052711">
    <property type="entry name" value="Zinc_ADH-like"/>
</dbReference>
<dbReference type="InterPro" id="IPR036291">
    <property type="entry name" value="NAD(P)-bd_dom_sf"/>
</dbReference>
<dbReference type="Gene3D" id="3.40.50.720">
    <property type="entry name" value="NAD(P)-binding Rossmann-like Domain"/>
    <property type="match status" value="1"/>
</dbReference>
<dbReference type="EMBL" id="JACAZF010000002">
    <property type="protein sequence ID" value="KAF7311772.1"/>
    <property type="molecule type" value="Genomic_DNA"/>
</dbReference>
<dbReference type="InterPro" id="IPR013149">
    <property type="entry name" value="ADH-like_C"/>
</dbReference>
<dbReference type="GO" id="GO:0016491">
    <property type="term" value="F:oxidoreductase activity"/>
    <property type="evidence" value="ECO:0007669"/>
    <property type="project" value="InterPro"/>
</dbReference>
<dbReference type="Pfam" id="PF08240">
    <property type="entry name" value="ADH_N"/>
    <property type="match status" value="1"/>
</dbReference>
<dbReference type="PANTHER" id="PTHR45033:SF2">
    <property type="entry name" value="ZINC-TYPE ALCOHOL DEHYDROGENASE-LIKE PROTEIN C1773.06C"/>
    <property type="match status" value="1"/>
</dbReference>
<dbReference type="CDD" id="cd08276">
    <property type="entry name" value="MDR7"/>
    <property type="match status" value="1"/>
</dbReference>
<dbReference type="Proteomes" id="UP000636479">
    <property type="component" value="Unassembled WGS sequence"/>
</dbReference>
<dbReference type="GeneID" id="59341301"/>
<evidence type="ECO:0000256" key="1">
    <source>
        <dbReference type="SAM" id="MobiDB-lite"/>
    </source>
</evidence>
<sequence length="352" mass="36889">MAYPESARAYVLAQYGRVYVDGLARRVGIAGGACAAAPGDGGVSEDQGRFSSVPRPNGHPWRVSAPQNLTPGSDMAGEVVALGPDAKGWALGDRVTASFFLHRTGDNYNTDIMNSALGAPVSGVLREYCAFPAHSLVAVPEHLSFEEAATLPCAGVTAYNALFGGPRPLTAGETVLIQGTGGVSIFALQLVIAAGAQAIVISSSDEKLAVAKRLGAAHGINYSHTPAWDEELKKLTGGQGVDRVVEMGGNTTLERSLSAVKTGGHIHLIGQLGGIDDVPAVSVVVPAIWKELHIRGNSIGSVAHFRCLLRVLAARPEMTRPVIDRVFDFADARAALQYVGKQQHVGKVVVRM</sequence>
<dbReference type="AlphaFoldDB" id="A0A8H6T896"/>